<name>A0ABM4W340_COFAR</name>
<dbReference type="InterPro" id="IPR013103">
    <property type="entry name" value="RVT_2"/>
</dbReference>
<evidence type="ECO:0000313" key="3">
    <source>
        <dbReference type="RefSeq" id="XP_071926200.1"/>
    </source>
</evidence>
<dbReference type="Proteomes" id="UP001652660">
    <property type="component" value="Chromosome 11c"/>
</dbReference>
<accession>A0ABM4W340</accession>
<organism evidence="2 3">
    <name type="scientific">Coffea arabica</name>
    <name type="common">Arabian coffee</name>
    <dbReference type="NCBI Taxonomy" id="13443"/>
    <lineage>
        <taxon>Eukaryota</taxon>
        <taxon>Viridiplantae</taxon>
        <taxon>Streptophyta</taxon>
        <taxon>Embryophyta</taxon>
        <taxon>Tracheophyta</taxon>
        <taxon>Spermatophyta</taxon>
        <taxon>Magnoliopsida</taxon>
        <taxon>eudicotyledons</taxon>
        <taxon>Gunneridae</taxon>
        <taxon>Pentapetalae</taxon>
        <taxon>asterids</taxon>
        <taxon>lamiids</taxon>
        <taxon>Gentianales</taxon>
        <taxon>Rubiaceae</taxon>
        <taxon>Ixoroideae</taxon>
        <taxon>Gardenieae complex</taxon>
        <taxon>Bertiereae - Coffeeae clade</taxon>
        <taxon>Coffeeae</taxon>
        <taxon>Coffea</taxon>
    </lineage>
</organism>
<evidence type="ECO:0000259" key="1">
    <source>
        <dbReference type="Pfam" id="PF07727"/>
    </source>
</evidence>
<dbReference type="PANTHER" id="PTHR11439">
    <property type="entry name" value="GAG-POL-RELATED RETROTRANSPOSON"/>
    <property type="match status" value="1"/>
</dbReference>
<reference evidence="3" key="1">
    <citation type="submission" date="2025-08" db="UniProtKB">
        <authorList>
            <consortium name="RefSeq"/>
        </authorList>
    </citation>
    <scope>IDENTIFICATION</scope>
    <source>
        <tissue evidence="3">Leaves</tissue>
    </source>
</reference>
<evidence type="ECO:0000313" key="2">
    <source>
        <dbReference type="Proteomes" id="UP001652660"/>
    </source>
</evidence>
<dbReference type="Pfam" id="PF07727">
    <property type="entry name" value="RVT_2"/>
    <property type="match status" value="1"/>
</dbReference>
<gene>
    <name evidence="3" type="primary">LOC140016554</name>
</gene>
<dbReference type="GeneID" id="140016554"/>
<sequence>MAKFDMSDLGKMHYFLAIEAVQSAIKIFVSQRKYVQEILNRFQIKNCNSVSTPVKIGLKLIKEPEGKRVDSTLYKQIMGSLIYLTTIRPDIMHAISLISRYMKSPSETHLLTAKRIFRYLQETIEYGLFYKNGGKSDLFDFTNSDYVGDSDDRKSTSAYVFMMDSAAIS</sequence>
<protein>
    <submittedName>
        <fullName evidence="3">Uncharacterized mitochondrial protein AtMg00810-like</fullName>
    </submittedName>
</protein>
<dbReference type="RefSeq" id="XP_071926200.1">
    <property type="nucleotide sequence ID" value="XM_072070099.1"/>
</dbReference>
<proteinExistence type="predicted"/>
<keyword evidence="2" id="KW-1185">Reference proteome</keyword>
<feature type="domain" description="Reverse transcriptase Ty1/copia-type" evidence="1">
    <location>
        <begin position="2"/>
        <end position="54"/>
    </location>
</feature>
<dbReference type="PANTHER" id="PTHR11439:SF517">
    <property type="entry name" value="CYSTEINE-RICH RLK (RECEPTOR-LIKE PROTEIN KINASE) 8"/>
    <property type="match status" value="1"/>
</dbReference>